<evidence type="ECO:0000256" key="1">
    <source>
        <dbReference type="ARBA" id="ARBA00004167"/>
    </source>
</evidence>
<dbReference type="PANTHER" id="PTHR15407:SF32">
    <property type="entry name" value="PROTEIN (MNN4), PUTATIVE (AFU_ORTHOLOGUE AFUA_1G03790)-RELATED"/>
    <property type="match status" value="1"/>
</dbReference>
<accession>A0A165I5S6</accession>
<evidence type="ECO:0000259" key="6">
    <source>
        <dbReference type="Pfam" id="PF04991"/>
    </source>
</evidence>
<sequence>MLFRHITHLLSLACLLVGVTTAGPIKKRDADFESVRTKLDKDHSGKGGDPRSKYFHESIFHPHYDGRFAGRELTYDEKRESLPDLVRTYLATMGNIGAETWLMHGSLLGWWWNRKIMPWDSDIDVQVSESTIHFLAEYYNMTVFRYKTPSVPTGKEYMLEVNPRYTIVDIRDKLNVIDARWTDMDNGLFIDITAVRPNETARAEGNAGALMCKDRHHYQEEDIFPLRDSYFEGMPVKIPYSYAAILEEEYGKKSLIKTVFQGHRFNQEKKEWEPVRQGFRQHA</sequence>
<feature type="domain" description="LicD/FKTN/FKRP nucleotidyltransferase" evidence="6">
    <location>
        <begin position="99"/>
        <end position="196"/>
    </location>
</feature>
<feature type="domain" description="LicD/FKTN/FKRP nucleotidyltransferase" evidence="6">
    <location>
        <begin position="213"/>
        <end position="251"/>
    </location>
</feature>
<keyword evidence="5" id="KW-0732">Signal</keyword>
<dbReference type="AlphaFoldDB" id="A0A165I5S6"/>
<dbReference type="GO" id="GO:0016020">
    <property type="term" value="C:membrane"/>
    <property type="evidence" value="ECO:0007669"/>
    <property type="project" value="UniProtKB-SubCell"/>
</dbReference>
<organism evidence="7 8">
    <name type="scientific">Xylona heveae (strain CBS 132557 / TC161)</name>
    <dbReference type="NCBI Taxonomy" id="1328760"/>
    <lineage>
        <taxon>Eukaryota</taxon>
        <taxon>Fungi</taxon>
        <taxon>Dikarya</taxon>
        <taxon>Ascomycota</taxon>
        <taxon>Pezizomycotina</taxon>
        <taxon>Xylonomycetes</taxon>
        <taxon>Xylonales</taxon>
        <taxon>Xylonaceae</taxon>
        <taxon>Xylona</taxon>
    </lineage>
</organism>
<feature type="chain" id="PRO_5007859075" description="LicD/FKTN/FKRP nucleotidyltransferase domain-containing protein" evidence="5">
    <location>
        <begin position="23"/>
        <end position="283"/>
    </location>
</feature>
<feature type="signal peptide" evidence="5">
    <location>
        <begin position="1"/>
        <end position="22"/>
    </location>
</feature>
<evidence type="ECO:0000313" key="7">
    <source>
        <dbReference type="EMBL" id="KZF24425.1"/>
    </source>
</evidence>
<reference evidence="7 8" key="1">
    <citation type="journal article" date="2016" name="Fungal Biol.">
        <title>The genome of Xylona heveae provides a window into fungal endophytism.</title>
        <authorList>
            <person name="Gazis R."/>
            <person name="Kuo A."/>
            <person name="Riley R."/>
            <person name="LaButti K."/>
            <person name="Lipzen A."/>
            <person name="Lin J."/>
            <person name="Amirebrahimi M."/>
            <person name="Hesse C.N."/>
            <person name="Spatafora J.W."/>
            <person name="Henrissat B."/>
            <person name="Hainaut M."/>
            <person name="Grigoriev I.V."/>
            <person name="Hibbett D.S."/>
        </authorList>
    </citation>
    <scope>NUCLEOTIDE SEQUENCE [LARGE SCALE GENOMIC DNA]</scope>
    <source>
        <strain evidence="7 8">TC161</strain>
    </source>
</reference>
<dbReference type="OMA" id="FQGHHFN"/>
<dbReference type="InterPro" id="IPR007074">
    <property type="entry name" value="LicD/FKTN/FKRP_NTP_transf"/>
</dbReference>
<dbReference type="Proteomes" id="UP000076632">
    <property type="component" value="Unassembled WGS sequence"/>
</dbReference>
<evidence type="ECO:0000313" key="8">
    <source>
        <dbReference type="Proteomes" id="UP000076632"/>
    </source>
</evidence>
<keyword evidence="3" id="KW-1133">Transmembrane helix</keyword>
<dbReference type="RefSeq" id="XP_018189980.1">
    <property type="nucleotide sequence ID" value="XM_018337017.1"/>
</dbReference>
<dbReference type="OrthoDB" id="444255at2759"/>
<dbReference type="InterPro" id="IPR009644">
    <property type="entry name" value="FKTN/MNN4/W02B3.4-1"/>
</dbReference>
<proteinExistence type="predicted"/>
<name>A0A165I5S6_XYLHT</name>
<comment type="subcellular location">
    <subcellularLocation>
        <location evidence="1">Membrane</location>
        <topology evidence="1">Single-pass membrane protein</topology>
    </subcellularLocation>
</comment>
<gene>
    <name evidence="7" type="ORF">L228DRAFT_96225</name>
</gene>
<keyword evidence="4" id="KW-0472">Membrane</keyword>
<keyword evidence="8" id="KW-1185">Reference proteome</keyword>
<dbReference type="InParanoid" id="A0A165I5S6"/>
<protein>
    <recommendedName>
        <fullName evidence="6">LicD/FKTN/FKRP nucleotidyltransferase domain-containing protein</fullName>
    </recommendedName>
</protein>
<dbReference type="Pfam" id="PF04991">
    <property type="entry name" value="LicD"/>
    <property type="match status" value="2"/>
</dbReference>
<evidence type="ECO:0000256" key="2">
    <source>
        <dbReference type="ARBA" id="ARBA00022692"/>
    </source>
</evidence>
<evidence type="ECO:0000256" key="5">
    <source>
        <dbReference type="SAM" id="SignalP"/>
    </source>
</evidence>
<evidence type="ECO:0000256" key="3">
    <source>
        <dbReference type="ARBA" id="ARBA00022989"/>
    </source>
</evidence>
<dbReference type="GeneID" id="28902154"/>
<dbReference type="STRING" id="1328760.A0A165I5S6"/>
<evidence type="ECO:0000256" key="4">
    <source>
        <dbReference type="ARBA" id="ARBA00023136"/>
    </source>
</evidence>
<dbReference type="EMBL" id="KV407456">
    <property type="protein sequence ID" value="KZF24425.1"/>
    <property type="molecule type" value="Genomic_DNA"/>
</dbReference>
<dbReference type="PANTHER" id="PTHR15407">
    <property type="entry name" value="FUKUTIN-RELATED"/>
    <property type="match status" value="1"/>
</dbReference>
<dbReference type="GO" id="GO:0009100">
    <property type="term" value="P:glycoprotein metabolic process"/>
    <property type="evidence" value="ECO:0007669"/>
    <property type="project" value="UniProtKB-ARBA"/>
</dbReference>
<keyword evidence="2" id="KW-0812">Transmembrane</keyword>